<proteinExistence type="predicted"/>
<keyword evidence="3" id="KW-1185">Reference proteome</keyword>
<dbReference type="OrthoDB" id="1259151at2759"/>
<evidence type="ECO:0000256" key="1">
    <source>
        <dbReference type="SAM" id="MobiDB-lite"/>
    </source>
</evidence>
<dbReference type="GO" id="GO:0005634">
    <property type="term" value="C:nucleus"/>
    <property type="evidence" value="ECO:0007669"/>
    <property type="project" value="TreeGrafter"/>
</dbReference>
<evidence type="ECO:0008006" key="4">
    <source>
        <dbReference type="Google" id="ProtNLM"/>
    </source>
</evidence>
<evidence type="ECO:0000313" key="3">
    <source>
        <dbReference type="Proteomes" id="UP000799640"/>
    </source>
</evidence>
<dbReference type="GO" id="GO:0003713">
    <property type="term" value="F:transcription coactivator activity"/>
    <property type="evidence" value="ECO:0007669"/>
    <property type="project" value="InterPro"/>
</dbReference>
<dbReference type="PANTHER" id="PTHR31606:SF1">
    <property type="entry name" value="WW DOMAIN BINDING PROTEIN 2, ISOFORM E"/>
    <property type="match status" value="1"/>
</dbReference>
<feature type="region of interest" description="Disordered" evidence="1">
    <location>
        <begin position="211"/>
        <end position="245"/>
    </location>
</feature>
<organism evidence="2 3">
    <name type="scientific">Trichodelitschia bisporula</name>
    <dbReference type="NCBI Taxonomy" id="703511"/>
    <lineage>
        <taxon>Eukaryota</taxon>
        <taxon>Fungi</taxon>
        <taxon>Dikarya</taxon>
        <taxon>Ascomycota</taxon>
        <taxon>Pezizomycotina</taxon>
        <taxon>Dothideomycetes</taxon>
        <taxon>Dothideomycetes incertae sedis</taxon>
        <taxon>Phaeotrichales</taxon>
        <taxon>Phaeotrichaceae</taxon>
        <taxon>Trichodelitschia</taxon>
    </lineage>
</organism>
<reference evidence="2" key="1">
    <citation type="journal article" date="2020" name="Stud. Mycol.">
        <title>101 Dothideomycetes genomes: a test case for predicting lifestyles and emergence of pathogens.</title>
        <authorList>
            <person name="Haridas S."/>
            <person name="Albert R."/>
            <person name="Binder M."/>
            <person name="Bloem J."/>
            <person name="Labutti K."/>
            <person name="Salamov A."/>
            <person name="Andreopoulos B."/>
            <person name="Baker S."/>
            <person name="Barry K."/>
            <person name="Bills G."/>
            <person name="Bluhm B."/>
            <person name="Cannon C."/>
            <person name="Castanera R."/>
            <person name="Culley D."/>
            <person name="Daum C."/>
            <person name="Ezra D."/>
            <person name="Gonzalez J."/>
            <person name="Henrissat B."/>
            <person name="Kuo A."/>
            <person name="Liang C."/>
            <person name="Lipzen A."/>
            <person name="Lutzoni F."/>
            <person name="Magnuson J."/>
            <person name="Mondo S."/>
            <person name="Nolan M."/>
            <person name="Ohm R."/>
            <person name="Pangilinan J."/>
            <person name="Park H.-J."/>
            <person name="Ramirez L."/>
            <person name="Alfaro M."/>
            <person name="Sun H."/>
            <person name="Tritt A."/>
            <person name="Yoshinaga Y."/>
            <person name="Zwiers L.-H."/>
            <person name="Turgeon B."/>
            <person name="Goodwin S."/>
            <person name="Spatafora J."/>
            <person name="Crous P."/>
            <person name="Grigoriev I."/>
        </authorList>
    </citation>
    <scope>NUCLEOTIDE SEQUENCE</scope>
    <source>
        <strain evidence="2">CBS 262.69</strain>
    </source>
</reference>
<name>A0A6G1HYY9_9PEZI</name>
<dbReference type="CDD" id="cd13214">
    <property type="entry name" value="PH-GRAM_WBP2"/>
    <property type="match status" value="1"/>
</dbReference>
<dbReference type="GO" id="GO:0031490">
    <property type="term" value="F:chromatin DNA binding"/>
    <property type="evidence" value="ECO:0007669"/>
    <property type="project" value="TreeGrafter"/>
</dbReference>
<dbReference type="PANTHER" id="PTHR31606">
    <property type="entry name" value="WW DOMAIN BINDING PROTEIN 2, ISOFORM E"/>
    <property type="match status" value="1"/>
</dbReference>
<dbReference type="InterPro" id="IPR044852">
    <property type="entry name" value="WBP2-like"/>
</dbReference>
<dbReference type="EMBL" id="ML996694">
    <property type="protein sequence ID" value="KAF2400955.1"/>
    <property type="molecule type" value="Genomic_DNA"/>
</dbReference>
<dbReference type="SUPFAM" id="SSF50729">
    <property type="entry name" value="PH domain-like"/>
    <property type="match status" value="1"/>
</dbReference>
<dbReference type="AlphaFoldDB" id="A0A6G1HYY9"/>
<dbReference type="Proteomes" id="UP000799640">
    <property type="component" value="Unassembled WGS sequence"/>
</dbReference>
<gene>
    <name evidence="2" type="ORF">EJ06DRAFT_530045</name>
</gene>
<sequence length="263" mass="28359">MSINWVMHSETEGYTNLPGEQRLYTSPPRTALTLQSMNKYPGKEPFSIQSSTGCVHLTNRRMIYLPANPTPTFSSFAAPILNLHDTHVAAPFFGPNVWSSVVQPVPGGNLPPQHAALELKLTFKDGGAFDFHSLFERLKERCQQAVEVARESGTLSGDVNSAQGPGVDVFLDELPAYEVATASPSVSPGAATTIAATDAVSPPGLAHASVPVSPVTAGATSPREERFAPPQEPPPGYEAVQNQSVQEELWSRLRQESERRPSE</sequence>
<protein>
    <recommendedName>
        <fullName evidence="4">WW-domain-binding protein</fullName>
    </recommendedName>
</protein>
<accession>A0A6G1HYY9</accession>
<evidence type="ECO:0000313" key="2">
    <source>
        <dbReference type="EMBL" id="KAF2400955.1"/>
    </source>
</evidence>